<dbReference type="AlphaFoldDB" id="A0A5M8Q307"/>
<feature type="transmembrane region" description="Helical" evidence="6">
    <location>
        <begin position="186"/>
        <end position="212"/>
    </location>
</feature>
<dbReference type="PANTHER" id="PTHR45649:SF41">
    <property type="entry name" value="TRANSPORTER, PUTATIVE (EUROFUNG)-RELATED"/>
    <property type="match status" value="1"/>
</dbReference>
<name>A0A5M8Q307_9LECA</name>
<evidence type="ECO:0000256" key="6">
    <source>
        <dbReference type="SAM" id="Phobius"/>
    </source>
</evidence>
<sequence>MGLSTSKECKGSFHRVQQRRRLDEYWDVCDYWVARADSVYGGLRLRAEEVKDARETLPKAMMWSVALNAVLGLVMARTICFTLGDVTSILASPTGYPFIQIIFQATNSFAGTNLMVTVVILALVTSCISEIATASRQLWSFARDKRVPFSSTLAHVTPGWNITLNAVLVSLFVTIALSLINIGSSVALNAIISLTAVSVLTSFIISVGSVLLKRIRGNPCLRGDGLLAATALCTMNWSVAIYGGMLMFATGYYVAIGRFHYVPPVALVKR</sequence>
<evidence type="ECO:0000256" key="4">
    <source>
        <dbReference type="ARBA" id="ARBA00022989"/>
    </source>
</evidence>
<accession>A0A5M8Q307</accession>
<dbReference type="Pfam" id="PF13520">
    <property type="entry name" value="AA_permease_2"/>
    <property type="match status" value="1"/>
</dbReference>
<protein>
    <recommendedName>
        <fullName evidence="9">Amino acid permease</fullName>
    </recommendedName>
</protein>
<dbReference type="GO" id="GO:0022857">
    <property type="term" value="F:transmembrane transporter activity"/>
    <property type="evidence" value="ECO:0007669"/>
    <property type="project" value="InterPro"/>
</dbReference>
<comment type="caution">
    <text evidence="7">The sequence shown here is derived from an EMBL/GenBank/DDBJ whole genome shotgun (WGS) entry which is preliminary data.</text>
</comment>
<evidence type="ECO:0000313" key="7">
    <source>
        <dbReference type="EMBL" id="KAA6415800.1"/>
    </source>
</evidence>
<gene>
    <name evidence="7" type="ORF">FRX48_00518</name>
</gene>
<dbReference type="InterPro" id="IPR002293">
    <property type="entry name" value="AA/rel_permease1"/>
</dbReference>
<dbReference type="GO" id="GO:0016020">
    <property type="term" value="C:membrane"/>
    <property type="evidence" value="ECO:0007669"/>
    <property type="project" value="UniProtKB-SubCell"/>
</dbReference>
<comment type="subcellular location">
    <subcellularLocation>
        <location evidence="1">Membrane</location>
        <topology evidence="1">Multi-pass membrane protein</topology>
    </subcellularLocation>
</comment>
<keyword evidence="3 6" id="KW-0812">Transmembrane</keyword>
<keyword evidence="5 6" id="KW-0472">Membrane</keyword>
<evidence type="ECO:0000256" key="1">
    <source>
        <dbReference type="ARBA" id="ARBA00004141"/>
    </source>
</evidence>
<feature type="transmembrane region" description="Helical" evidence="6">
    <location>
        <begin position="160"/>
        <end position="180"/>
    </location>
</feature>
<evidence type="ECO:0000256" key="2">
    <source>
        <dbReference type="ARBA" id="ARBA00022448"/>
    </source>
</evidence>
<organism evidence="7 8">
    <name type="scientific">Lasallia pustulata</name>
    <dbReference type="NCBI Taxonomy" id="136370"/>
    <lineage>
        <taxon>Eukaryota</taxon>
        <taxon>Fungi</taxon>
        <taxon>Dikarya</taxon>
        <taxon>Ascomycota</taxon>
        <taxon>Pezizomycotina</taxon>
        <taxon>Lecanoromycetes</taxon>
        <taxon>OSLEUM clade</taxon>
        <taxon>Umbilicariomycetidae</taxon>
        <taxon>Umbilicariales</taxon>
        <taxon>Umbilicariaceae</taxon>
        <taxon>Lasallia</taxon>
    </lineage>
</organism>
<keyword evidence="2" id="KW-0813">Transport</keyword>
<dbReference type="EMBL" id="VXIT01000001">
    <property type="protein sequence ID" value="KAA6415800.1"/>
    <property type="molecule type" value="Genomic_DNA"/>
</dbReference>
<reference evidence="7 8" key="1">
    <citation type="submission" date="2019-09" db="EMBL/GenBank/DDBJ databases">
        <title>The hologenome of the rock-dwelling lichen Lasallia pustulata.</title>
        <authorList>
            <person name="Greshake Tzovaras B."/>
            <person name="Segers F."/>
            <person name="Bicker A."/>
            <person name="Dal Grande F."/>
            <person name="Otte J."/>
            <person name="Hankeln T."/>
            <person name="Schmitt I."/>
            <person name="Ebersberger I."/>
        </authorList>
    </citation>
    <scope>NUCLEOTIDE SEQUENCE [LARGE SCALE GENOMIC DNA]</scope>
    <source>
        <strain evidence="7">A1-1</strain>
    </source>
</reference>
<evidence type="ECO:0000256" key="5">
    <source>
        <dbReference type="ARBA" id="ARBA00023136"/>
    </source>
</evidence>
<proteinExistence type="predicted"/>
<dbReference type="Gene3D" id="1.20.1740.10">
    <property type="entry name" value="Amino acid/polyamine transporter I"/>
    <property type="match status" value="1"/>
</dbReference>
<dbReference type="OrthoDB" id="3257095at2759"/>
<dbReference type="PANTHER" id="PTHR45649">
    <property type="entry name" value="AMINO-ACID PERMEASE BAT1"/>
    <property type="match status" value="1"/>
</dbReference>
<feature type="transmembrane region" description="Helical" evidence="6">
    <location>
        <begin position="60"/>
        <end position="84"/>
    </location>
</feature>
<dbReference type="Proteomes" id="UP000324767">
    <property type="component" value="Unassembled WGS sequence"/>
</dbReference>
<keyword evidence="4 6" id="KW-1133">Transmembrane helix</keyword>
<feature type="transmembrane region" description="Helical" evidence="6">
    <location>
        <begin position="224"/>
        <end position="255"/>
    </location>
</feature>
<evidence type="ECO:0000256" key="3">
    <source>
        <dbReference type="ARBA" id="ARBA00022692"/>
    </source>
</evidence>
<evidence type="ECO:0008006" key="9">
    <source>
        <dbReference type="Google" id="ProtNLM"/>
    </source>
</evidence>
<evidence type="ECO:0000313" key="8">
    <source>
        <dbReference type="Proteomes" id="UP000324767"/>
    </source>
</evidence>